<dbReference type="InterPro" id="IPR003593">
    <property type="entry name" value="AAA+_ATPase"/>
</dbReference>
<dbReference type="SUPFAM" id="SSF52540">
    <property type="entry name" value="P-loop containing nucleoside triphosphate hydrolases"/>
    <property type="match status" value="1"/>
</dbReference>
<name>A0A3B0YAA8_9ZZZZ</name>
<dbReference type="InterPro" id="IPR017871">
    <property type="entry name" value="ABC_transporter-like_CS"/>
</dbReference>
<feature type="domain" description="ABC transporter" evidence="5">
    <location>
        <begin position="5"/>
        <end position="227"/>
    </location>
</feature>
<evidence type="ECO:0000256" key="2">
    <source>
        <dbReference type="ARBA" id="ARBA00022448"/>
    </source>
</evidence>
<dbReference type="Gene3D" id="3.40.50.300">
    <property type="entry name" value="P-loop containing nucleotide triphosphate hydrolases"/>
    <property type="match status" value="1"/>
</dbReference>
<dbReference type="PROSITE" id="PS00211">
    <property type="entry name" value="ABC_TRANSPORTER_1"/>
    <property type="match status" value="1"/>
</dbReference>
<dbReference type="EMBL" id="UOFH01000310">
    <property type="protein sequence ID" value="VAW65266.1"/>
    <property type="molecule type" value="Genomic_DNA"/>
</dbReference>
<comment type="similarity">
    <text evidence="1">Belongs to the ABC transporter superfamily.</text>
</comment>
<evidence type="ECO:0000256" key="4">
    <source>
        <dbReference type="ARBA" id="ARBA00022840"/>
    </source>
</evidence>
<dbReference type="InterPro" id="IPR050763">
    <property type="entry name" value="ABC_transporter_ATP-binding"/>
</dbReference>
<dbReference type="AlphaFoldDB" id="A0A3B0YAA8"/>
<dbReference type="Pfam" id="PF00005">
    <property type="entry name" value="ABC_tran"/>
    <property type="match status" value="1"/>
</dbReference>
<keyword evidence="2" id="KW-0813">Transport</keyword>
<reference evidence="6" key="1">
    <citation type="submission" date="2018-06" db="EMBL/GenBank/DDBJ databases">
        <authorList>
            <person name="Zhirakovskaya E."/>
        </authorList>
    </citation>
    <scope>NUCLEOTIDE SEQUENCE</scope>
</reference>
<dbReference type="InterPro" id="IPR027417">
    <property type="entry name" value="P-loop_NTPase"/>
</dbReference>
<keyword evidence="3" id="KW-0547">Nucleotide-binding</keyword>
<dbReference type="InterPro" id="IPR003439">
    <property type="entry name" value="ABC_transporter-like_ATP-bd"/>
</dbReference>
<sequence length="295" mass="32785">MPPILQVKQLHKQFNQLKAVNGVSFDVAEGVCLGLLGPNGAGKTTTVEMLEGIKQADAGQVLYRGSALNEQFKNRAGIMFQSTALQDFITVQESLELFQCMYPKVANLQQIIDDCALGEFLHQQTASLSGGQRQRVLLAIALINDPDIIFLDEPTTGLDPQARHNFWQLIHKIKQQNKTVVLTTHYMDEAYELCDEIIIMDQGLIIAQGTPRNLLATHFSDVVIQMPFSELLETGLGEMALNYSRSQNRLEICTANVDETIQQLQGADISLSGLQIRARTLDDLFLELTGKALRQ</sequence>
<evidence type="ECO:0000259" key="5">
    <source>
        <dbReference type="PROSITE" id="PS50893"/>
    </source>
</evidence>
<dbReference type="PROSITE" id="PS50893">
    <property type="entry name" value="ABC_TRANSPORTER_2"/>
    <property type="match status" value="1"/>
</dbReference>
<keyword evidence="4 6" id="KW-0067">ATP-binding</keyword>
<protein>
    <submittedName>
        <fullName evidence="6">Efflux ABC transporter, ATP-binding protein</fullName>
    </submittedName>
</protein>
<evidence type="ECO:0000313" key="6">
    <source>
        <dbReference type="EMBL" id="VAW65266.1"/>
    </source>
</evidence>
<evidence type="ECO:0000256" key="1">
    <source>
        <dbReference type="ARBA" id="ARBA00005417"/>
    </source>
</evidence>
<dbReference type="GO" id="GO:0016887">
    <property type="term" value="F:ATP hydrolysis activity"/>
    <property type="evidence" value="ECO:0007669"/>
    <property type="project" value="InterPro"/>
</dbReference>
<dbReference type="SMART" id="SM00382">
    <property type="entry name" value="AAA"/>
    <property type="match status" value="1"/>
</dbReference>
<evidence type="ECO:0000256" key="3">
    <source>
        <dbReference type="ARBA" id="ARBA00022741"/>
    </source>
</evidence>
<accession>A0A3B0YAA8</accession>
<dbReference type="GO" id="GO:0005524">
    <property type="term" value="F:ATP binding"/>
    <property type="evidence" value="ECO:0007669"/>
    <property type="project" value="UniProtKB-KW"/>
</dbReference>
<dbReference type="PANTHER" id="PTHR42711:SF5">
    <property type="entry name" value="ABC TRANSPORTER ATP-BINDING PROTEIN NATA"/>
    <property type="match status" value="1"/>
</dbReference>
<dbReference type="PANTHER" id="PTHR42711">
    <property type="entry name" value="ABC TRANSPORTER ATP-BINDING PROTEIN"/>
    <property type="match status" value="1"/>
</dbReference>
<proteinExistence type="inferred from homology"/>
<dbReference type="CDD" id="cd03230">
    <property type="entry name" value="ABC_DR_subfamily_A"/>
    <property type="match status" value="1"/>
</dbReference>
<gene>
    <name evidence="6" type="ORF">MNBD_GAMMA08-2996</name>
</gene>
<organism evidence="6">
    <name type="scientific">hydrothermal vent metagenome</name>
    <dbReference type="NCBI Taxonomy" id="652676"/>
    <lineage>
        <taxon>unclassified sequences</taxon>
        <taxon>metagenomes</taxon>
        <taxon>ecological metagenomes</taxon>
    </lineage>
</organism>